<proteinExistence type="predicted"/>
<organism evidence="2">
    <name type="scientific">bioreactor metagenome</name>
    <dbReference type="NCBI Taxonomy" id="1076179"/>
    <lineage>
        <taxon>unclassified sequences</taxon>
        <taxon>metagenomes</taxon>
        <taxon>ecological metagenomes</taxon>
    </lineage>
</organism>
<dbReference type="NCBIfam" id="TIGR04183">
    <property type="entry name" value="Por_Secre_tail"/>
    <property type="match status" value="1"/>
</dbReference>
<feature type="domain" description="Secretion system C-terminal sorting" evidence="1">
    <location>
        <begin position="972"/>
        <end position="1048"/>
    </location>
</feature>
<dbReference type="Gene3D" id="2.130.10.10">
    <property type="entry name" value="YVTN repeat-like/Quinoprotein amine dehydrogenase"/>
    <property type="match status" value="1"/>
</dbReference>
<accession>A0A644TID8</accession>
<dbReference type="SUPFAM" id="SSF50969">
    <property type="entry name" value="YVTN repeat-like/Quinoprotein amine dehydrogenase"/>
    <property type="match status" value="1"/>
</dbReference>
<dbReference type="Gene3D" id="2.60.40.4070">
    <property type="match status" value="1"/>
</dbReference>
<reference evidence="2" key="1">
    <citation type="submission" date="2019-08" db="EMBL/GenBank/DDBJ databases">
        <authorList>
            <person name="Kucharzyk K."/>
            <person name="Murdoch R.W."/>
            <person name="Higgins S."/>
            <person name="Loffler F."/>
        </authorList>
    </citation>
    <scope>NUCLEOTIDE SEQUENCE</scope>
</reference>
<dbReference type="EMBL" id="VSSQ01000033">
    <property type="protein sequence ID" value="MPL66673.1"/>
    <property type="molecule type" value="Genomic_DNA"/>
</dbReference>
<name>A0A644TID8_9ZZZZ</name>
<protein>
    <recommendedName>
        <fullName evidence="1">Secretion system C-terminal sorting domain-containing protein</fullName>
    </recommendedName>
</protein>
<gene>
    <name evidence="2" type="ORF">SDC9_12360</name>
</gene>
<dbReference type="SUPFAM" id="SSF110296">
    <property type="entry name" value="Oligoxyloglucan reducing end-specific cellobiohydrolase"/>
    <property type="match status" value="1"/>
</dbReference>
<comment type="caution">
    <text evidence="2">The sequence shown here is derived from an EMBL/GenBank/DDBJ whole genome shotgun (WGS) entry which is preliminary data.</text>
</comment>
<evidence type="ECO:0000313" key="2">
    <source>
        <dbReference type="EMBL" id="MPL66673.1"/>
    </source>
</evidence>
<dbReference type="InterPro" id="IPR015943">
    <property type="entry name" value="WD40/YVTN_repeat-like_dom_sf"/>
</dbReference>
<evidence type="ECO:0000259" key="1">
    <source>
        <dbReference type="Pfam" id="PF18962"/>
    </source>
</evidence>
<dbReference type="InterPro" id="IPR011044">
    <property type="entry name" value="Quino_amine_DH_bsu"/>
</dbReference>
<dbReference type="AlphaFoldDB" id="A0A644TID8"/>
<sequence length="1049" mass="115365">MKNRTLLLGLMFLFLSFIGINSVNAQTNDQWISLGPNNISGRSRAVIFDRFNNNIIYSGGVAGGLFISVNNGKNWQEITLGDGQQNLAITSIAQDNNGVIYLGTGEGNYKRNGFGINSDVIGMLGNGVYKSTTLNGTNKSWASNLATDEEKYAWASQNISFQLLDFTKPTTPYSYGDGKAFVNRIAVNKTTNKVYVATDAGLMIMNDDATNWTAVSAIPATATVGDICISNNGNIAAYFTDSEGKIAISSNDFSAHSIILNSSNISTFDVNALSINRIRLAFGINNPNKLYAYVNYFTETEEGYRSYKEILIRTDDINSVTWRRTTPTSYSNGGDPASMSIVVDDRKTPEMVYLGGSYVRKGYDANNSDIYYWESISQYYNSFGSTDGVRTSPTYVSNGIHELLIKDDATTAFDSTIIVAATDGGIHIYSYDSTLYSTDWRLSTKDMINTQFYSVAVAPDASVVGGTVSNGSIYISNNGNLGENKAGDVIWTINSPGYNPNSFQYTQNGGNVGASQFQRIDPTPRKSLILSRPYGQIARTYGNNGDYYTIDDVTWNYGSTLFPSGIIENISWRPYEPLVTPMYLWESINSTLPDSMFLVIDKNTAVNPINRTSSDEEWREGSWIVPGDTVLAKSPTMGYPFLYVFNDSVQFNQDTAIKIQNPIQSRLFFGTSQGMYVCSNINDYVASPLSGSLTPISMVKFYETTKFANVPTEQIHCFAITDDGKTLFVSTDKVGAVSDTSFLYRFDLSNIDFLNSPNAISVVPEVMLFNRQITSINVDKQNGNNVILTFGTYLSANSNIQVSSNALATPFSSVIFKETINRDPINDEDFLPNNKPVFCALIESMNPDNDGQNVAYIGAEDGIYKTENFLGTASGSKVEVEWIKMTGIPNVPVFQMTQQTMNLPSYEFHTYLGQNTFFTSFANTKLPGAIYAATHGKGLFAFLGDTIAENTNLIGIKDNIVTINEKPSLRAYPNPASSTTTLEYNISKASEVKLQVYDMNSRLVSSINKGRQSAGVHSQELNVQNLKSGIYMVRIITNNSTSTAKLIVK</sequence>
<dbReference type="InterPro" id="IPR026444">
    <property type="entry name" value="Secre_tail"/>
</dbReference>
<dbReference type="Pfam" id="PF18962">
    <property type="entry name" value="Por_Secre_tail"/>
    <property type="match status" value="1"/>
</dbReference>